<dbReference type="GO" id="GO:0003700">
    <property type="term" value="F:DNA-binding transcription factor activity"/>
    <property type="evidence" value="ECO:0007669"/>
    <property type="project" value="InterPro"/>
</dbReference>
<dbReference type="CDD" id="cd07377">
    <property type="entry name" value="WHTH_GntR"/>
    <property type="match status" value="1"/>
</dbReference>
<evidence type="ECO:0000313" key="6">
    <source>
        <dbReference type="Proteomes" id="UP000646365"/>
    </source>
</evidence>
<proteinExistence type="predicted"/>
<accession>A0A8J2YQW1</accession>
<sequence>MAMNDTDRQSGRLADQVYERLLGDIVRGTLPPGTPMAELDLCQRLGVSRTPVREALIKLADADLVRILPQRGSFVAPISFEAFRNAQFIREHLECALVGEAVRYIDATSLRELTEIIERQDEAAAAGQSEAFYEHDEAFHDAIARLSRYVGVWTVIRQTKIHFDRVRHLTLVLDADHIPLLIEQHREILDGLANCNEAQAVAAMRRHLREVFRRANAVIAQQESLTKLRAQRAAG</sequence>
<dbReference type="InterPro" id="IPR011711">
    <property type="entry name" value="GntR_C"/>
</dbReference>
<dbReference type="Proteomes" id="UP000646365">
    <property type="component" value="Unassembled WGS sequence"/>
</dbReference>
<dbReference type="SMART" id="SM00895">
    <property type="entry name" value="FCD"/>
    <property type="match status" value="1"/>
</dbReference>
<dbReference type="SMART" id="SM00345">
    <property type="entry name" value="HTH_GNTR"/>
    <property type="match status" value="1"/>
</dbReference>
<dbReference type="AlphaFoldDB" id="A0A8J2YQW1"/>
<reference evidence="5" key="1">
    <citation type="journal article" date="2014" name="Int. J. Syst. Evol. Microbiol.">
        <title>Complete genome sequence of Corynebacterium casei LMG S-19264T (=DSM 44701T), isolated from a smear-ripened cheese.</title>
        <authorList>
            <consortium name="US DOE Joint Genome Institute (JGI-PGF)"/>
            <person name="Walter F."/>
            <person name="Albersmeier A."/>
            <person name="Kalinowski J."/>
            <person name="Ruckert C."/>
        </authorList>
    </citation>
    <scope>NUCLEOTIDE SEQUENCE</scope>
    <source>
        <strain evidence="5">CGMCC 1.15725</strain>
    </source>
</reference>
<keyword evidence="2" id="KW-0238">DNA-binding</keyword>
<evidence type="ECO:0000313" key="5">
    <source>
        <dbReference type="EMBL" id="GGF06697.1"/>
    </source>
</evidence>
<comment type="caution">
    <text evidence="5">The sequence shown here is derived from an EMBL/GenBank/DDBJ whole genome shotgun (WGS) entry which is preliminary data.</text>
</comment>
<dbReference type="PANTHER" id="PTHR43537">
    <property type="entry name" value="TRANSCRIPTIONAL REGULATOR, GNTR FAMILY"/>
    <property type="match status" value="1"/>
</dbReference>
<evidence type="ECO:0000256" key="2">
    <source>
        <dbReference type="ARBA" id="ARBA00023125"/>
    </source>
</evidence>
<dbReference type="PROSITE" id="PS50949">
    <property type="entry name" value="HTH_GNTR"/>
    <property type="match status" value="1"/>
</dbReference>
<organism evidence="5 6">
    <name type="scientific">Aliidongia dinghuensis</name>
    <dbReference type="NCBI Taxonomy" id="1867774"/>
    <lineage>
        <taxon>Bacteria</taxon>
        <taxon>Pseudomonadati</taxon>
        <taxon>Pseudomonadota</taxon>
        <taxon>Alphaproteobacteria</taxon>
        <taxon>Rhodospirillales</taxon>
        <taxon>Dongiaceae</taxon>
        <taxon>Aliidongia</taxon>
    </lineage>
</organism>
<dbReference type="SUPFAM" id="SSF46785">
    <property type="entry name" value="Winged helix' DNA-binding domain"/>
    <property type="match status" value="1"/>
</dbReference>
<keyword evidence="3" id="KW-0804">Transcription</keyword>
<dbReference type="Gene3D" id="1.20.120.530">
    <property type="entry name" value="GntR ligand-binding domain-like"/>
    <property type="match status" value="1"/>
</dbReference>
<protein>
    <submittedName>
        <fullName evidence="5">GntR family transcriptional regulator</fullName>
    </submittedName>
</protein>
<reference evidence="5" key="2">
    <citation type="submission" date="2020-09" db="EMBL/GenBank/DDBJ databases">
        <authorList>
            <person name="Sun Q."/>
            <person name="Zhou Y."/>
        </authorList>
    </citation>
    <scope>NUCLEOTIDE SEQUENCE</scope>
    <source>
        <strain evidence="5">CGMCC 1.15725</strain>
    </source>
</reference>
<keyword evidence="6" id="KW-1185">Reference proteome</keyword>
<dbReference type="EMBL" id="BMJQ01000002">
    <property type="protein sequence ID" value="GGF06697.1"/>
    <property type="molecule type" value="Genomic_DNA"/>
</dbReference>
<dbReference type="PANTHER" id="PTHR43537:SF6">
    <property type="entry name" value="HTH-TYPE TRANSCRIPTIONAL REPRESSOR RSPR"/>
    <property type="match status" value="1"/>
</dbReference>
<evidence type="ECO:0000256" key="1">
    <source>
        <dbReference type="ARBA" id="ARBA00023015"/>
    </source>
</evidence>
<dbReference type="InterPro" id="IPR036388">
    <property type="entry name" value="WH-like_DNA-bd_sf"/>
</dbReference>
<dbReference type="GO" id="GO:0003677">
    <property type="term" value="F:DNA binding"/>
    <property type="evidence" value="ECO:0007669"/>
    <property type="project" value="UniProtKB-KW"/>
</dbReference>
<dbReference type="SUPFAM" id="SSF48008">
    <property type="entry name" value="GntR ligand-binding domain-like"/>
    <property type="match status" value="1"/>
</dbReference>
<keyword evidence="1" id="KW-0805">Transcription regulation</keyword>
<gene>
    <name evidence="5" type="ORF">GCM10011611_10230</name>
</gene>
<name>A0A8J2YQW1_9PROT</name>
<dbReference type="InterPro" id="IPR000524">
    <property type="entry name" value="Tscrpt_reg_HTH_GntR"/>
</dbReference>
<evidence type="ECO:0000259" key="4">
    <source>
        <dbReference type="PROSITE" id="PS50949"/>
    </source>
</evidence>
<evidence type="ECO:0000256" key="3">
    <source>
        <dbReference type="ARBA" id="ARBA00023163"/>
    </source>
</evidence>
<feature type="domain" description="HTH gntR-type" evidence="4">
    <location>
        <begin position="11"/>
        <end position="78"/>
    </location>
</feature>
<dbReference type="InterPro" id="IPR036390">
    <property type="entry name" value="WH_DNA-bd_sf"/>
</dbReference>
<dbReference type="Gene3D" id="1.10.10.10">
    <property type="entry name" value="Winged helix-like DNA-binding domain superfamily/Winged helix DNA-binding domain"/>
    <property type="match status" value="1"/>
</dbReference>
<dbReference type="Pfam" id="PF00392">
    <property type="entry name" value="GntR"/>
    <property type="match status" value="1"/>
</dbReference>
<dbReference type="InterPro" id="IPR008920">
    <property type="entry name" value="TF_FadR/GntR_C"/>
</dbReference>
<dbReference type="Pfam" id="PF07729">
    <property type="entry name" value="FCD"/>
    <property type="match status" value="1"/>
</dbReference>